<evidence type="ECO:0000256" key="1">
    <source>
        <dbReference type="SAM" id="MobiDB-lite"/>
    </source>
</evidence>
<comment type="caution">
    <text evidence="2">The sequence shown here is derived from an EMBL/GenBank/DDBJ whole genome shotgun (WGS) entry which is preliminary data.</text>
</comment>
<name>A0A4Q0SFH8_9BRAD</name>
<accession>A0A4Q0SFH8</accession>
<dbReference type="Proteomes" id="UP000290565">
    <property type="component" value="Unassembled WGS sequence"/>
</dbReference>
<sequence>MRLASWWPSIGRLVLGLVLRMTVHADADQASGPGPDTFDQGSGSDTFDDSQFDEKAAKLGLEPMKAYVRVAHAKKKISDAAKAKREYRARRKAEGFEQYVVEVPKDAKDAVYEVAQAFVADKDNRKNVRSTILSVVSSEALLDLIQLLIESGVDSSSIIELIKPGDLAKMAAIRAARPGLLDDVARLAVHDDFLSVLDCLVRHAGDISVASDKGLLEAAVAASGCPEALRFIEVRRRGGLRALLLGLALGGVH</sequence>
<gene>
    <name evidence="2" type="ORF">XH94_23795</name>
</gene>
<protein>
    <submittedName>
        <fullName evidence="2">Uncharacterized protein</fullName>
    </submittedName>
</protein>
<dbReference type="AlphaFoldDB" id="A0A4Q0SFH8"/>
<feature type="region of interest" description="Disordered" evidence="1">
    <location>
        <begin position="28"/>
        <end position="49"/>
    </location>
</feature>
<reference evidence="2 3" key="1">
    <citation type="submission" date="2015-04" db="EMBL/GenBank/DDBJ databases">
        <title>Comparative genomics of rhizobia nodulating Arachis hypogaea in China.</title>
        <authorList>
            <person name="Li Y."/>
        </authorList>
    </citation>
    <scope>NUCLEOTIDE SEQUENCE [LARGE SCALE GENOMIC DNA]</scope>
    <source>
        <strain evidence="2 3">CCBAU 51787</strain>
    </source>
</reference>
<organism evidence="2 3">
    <name type="scientific">Bradyrhizobium zhanjiangense</name>
    <dbReference type="NCBI Taxonomy" id="1325107"/>
    <lineage>
        <taxon>Bacteria</taxon>
        <taxon>Pseudomonadati</taxon>
        <taxon>Pseudomonadota</taxon>
        <taxon>Alphaproteobacteria</taxon>
        <taxon>Hyphomicrobiales</taxon>
        <taxon>Nitrobacteraceae</taxon>
        <taxon>Bradyrhizobium</taxon>
    </lineage>
</organism>
<dbReference type="EMBL" id="LBJM01000064">
    <property type="protein sequence ID" value="RXH37947.1"/>
    <property type="molecule type" value="Genomic_DNA"/>
</dbReference>
<evidence type="ECO:0000313" key="3">
    <source>
        <dbReference type="Proteomes" id="UP000290565"/>
    </source>
</evidence>
<evidence type="ECO:0000313" key="2">
    <source>
        <dbReference type="EMBL" id="RXH37947.1"/>
    </source>
</evidence>
<proteinExistence type="predicted"/>